<dbReference type="Proteomes" id="UP001343724">
    <property type="component" value="Unassembled WGS sequence"/>
</dbReference>
<accession>A0ABU6J200</accession>
<evidence type="ECO:0000313" key="2">
    <source>
        <dbReference type="Proteomes" id="UP001343724"/>
    </source>
</evidence>
<keyword evidence="2" id="KW-1185">Reference proteome</keyword>
<dbReference type="Gene3D" id="3.40.50.1000">
    <property type="entry name" value="HAD superfamily/HAD-like"/>
    <property type="match status" value="1"/>
</dbReference>
<dbReference type="InterPro" id="IPR023214">
    <property type="entry name" value="HAD_sf"/>
</dbReference>
<reference evidence="1 2" key="1">
    <citation type="submission" date="2024-01" db="EMBL/GenBank/DDBJ databases">
        <title>novel species in genus Adlercreutzia.</title>
        <authorList>
            <person name="Liu X."/>
        </authorList>
    </citation>
    <scope>NUCLEOTIDE SEQUENCE [LARGE SCALE GENOMIC DNA]</scope>
    <source>
        <strain evidence="1 2">R22</strain>
    </source>
</reference>
<gene>
    <name evidence="1" type="ORF">VJ920_11610</name>
</gene>
<comment type="caution">
    <text evidence="1">The sequence shown here is derived from an EMBL/GenBank/DDBJ whole genome shotgun (WGS) entry which is preliminary data.</text>
</comment>
<dbReference type="Pfam" id="PF13242">
    <property type="entry name" value="Hydrolase_like"/>
    <property type="match status" value="1"/>
</dbReference>
<evidence type="ECO:0000313" key="1">
    <source>
        <dbReference type="EMBL" id="MEC4295951.1"/>
    </source>
</evidence>
<name>A0ABU6J200_9ACTN</name>
<dbReference type="InterPro" id="IPR036412">
    <property type="entry name" value="HAD-like_sf"/>
</dbReference>
<dbReference type="SUPFAM" id="SSF56784">
    <property type="entry name" value="HAD-like"/>
    <property type="match status" value="1"/>
</dbReference>
<dbReference type="RefSeq" id="WP_326441112.1">
    <property type="nucleotide sequence ID" value="NZ_JAYMFH010000024.1"/>
</dbReference>
<dbReference type="EMBL" id="JAYMFH010000024">
    <property type="protein sequence ID" value="MEC4295951.1"/>
    <property type="molecule type" value="Genomic_DNA"/>
</dbReference>
<proteinExistence type="predicted"/>
<protein>
    <submittedName>
        <fullName evidence="1">HAD hydrolase-like protein</fullName>
    </submittedName>
</protein>
<organism evidence="1 2">
    <name type="scientific">Adlercreutzia shanghongiae</name>
    <dbReference type="NCBI Taxonomy" id="3111773"/>
    <lineage>
        <taxon>Bacteria</taxon>
        <taxon>Bacillati</taxon>
        <taxon>Actinomycetota</taxon>
        <taxon>Coriobacteriia</taxon>
        <taxon>Eggerthellales</taxon>
        <taxon>Eggerthellaceae</taxon>
        <taxon>Adlercreutzia</taxon>
    </lineage>
</organism>
<sequence length="179" mass="19663">MPAIMDLLTPDRYFSRITDVDIERDLLGAGLTHVLLDIDNTIRARDTGQVPRDVGMWLGRARTAGVAFCLLSNNWHKDIYRFAGELSLPIVAKAMKPLPPSFLRAMGKIGGKPADTVTIGDQLSTDVLGAHVVGMKAFMLQPLAEQDLHHTLVLRNIERAILGDRKPEPAVNVMEGESL</sequence>